<proteinExistence type="predicted"/>
<evidence type="ECO:0000313" key="3">
    <source>
        <dbReference type="Proteomes" id="UP000265520"/>
    </source>
</evidence>
<evidence type="ECO:0000313" key="2">
    <source>
        <dbReference type="EMBL" id="MCI31277.1"/>
    </source>
</evidence>
<organism evidence="2 3">
    <name type="scientific">Trifolium medium</name>
    <dbReference type="NCBI Taxonomy" id="97028"/>
    <lineage>
        <taxon>Eukaryota</taxon>
        <taxon>Viridiplantae</taxon>
        <taxon>Streptophyta</taxon>
        <taxon>Embryophyta</taxon>
        <taxon>Tracheophyta</taxon>
        <taxon>Spermatophyta</taxon>
        <taxon>Magnoliopsida</taxon>
        <taxon>eudicotyledons</taxon>
        <taxon>Gunneridae</taxon>
        <taxon>Pentapetalae</taxon>
        <taxon>rosids</taxon>
        <taxon>fabids</taxon>
        <taxon>Fabales</taxon>
        <taxon>Fabaceae</taxon>
        <taxon>Papilionoideae</taxon>
        <taxon>50 kb inversion clade</taxon>
        <taxon>NPAAA clade</taxon>
        <taxon>Hologalegina</taxon>
        <taxon>IRL clade</taxon>
        <taxon>Trifolieae</taxon>
        <taxon>Trifolium</taxon>
    </lineage>
</organism>
<feature type="region of interest" description="Disordered" evidence="1">
    <location>
        <begin position="19"/>
        <end position="53"/>
    </location>
</feature>
<dbReference type="AlphaFoldDB" id="A0A392R4W3"/>
<protein>
    <submittedName>
        <fullName evidence="2">Uncharacterized protein</fullName>
    </submittedName>
</protein>
<dbReference type="EMBL" id="LXQA010185952">
    <property type="protein sequence ID" value="MCI31277.1"/>
    <property type="molecule type" value="Genomic_DNA"/>
</dbReference>
<accession>A0A392R4W3</accession>
<comment type="caution">
    <text evidence="2">The sequence shown here is derived from an EMBL/GenBank/DDBJ whole genome shotgun (WGS) entry which is preliminary data.</text>
</comment>
<evidence type="ECO:0000256" key="1">
    <source>
        <dbReference type="SAM" id="MobiDB-lite"/>
    </source>
</evidence>
<name>A0A392R4W3_9FABA</name>
<reference evidence="2 3" key="1">
    <citation type="journal article" date="2018" name="Front. Plant Sci.">
        <title>Red Clover (Trifolium pratense) and Zigzag Clover (T. medium) - A Picture of Genomic Similarities and Differences.</title>
        <authorList>
            <person name="Dluhosova J."/>
            <person name="Istvanek J."/>
            <person name="Nedelnik J."/>
            <person name="Repkova J."/>
        </authorList>
    </citation>
    <scope>NUCLEOTIDE SEQUENCE [LARGE SCALE GENOMIC DNA]</scope>
    <source>
        <strain evidence="3">cv. 10/8</strain>
        <tissue evidence="2">Leaf</tissue>
    </source>
</reference>
<feature type="non-terminal residue" evidence="2">
    <location>
        <position position="53"/>
    </location>
</feature>
<dbReference type="Proteomes" id="UP000265520">
    <property type="component" value="Unassembled WGS sequence"/>
</dbReference>
<feature type="compositionally biased region" description="Acidic residues" evidence="1">
    <location>
        <begin position="25"/>
        <end position="53"/>
    </location>
</feature>
<sequence>MKFKVDRVIQALELEENPVAVEVEKEGDEDVAADDANADGEDEQVEDSDESPN</sequence>
<keyword evidence="3" id="KW-1185">Reference proteome</keyword>